<evidence type="ECO:0000313" key="8">
    <source>
        <dbReference type="EMBL" id="GFH54675.1"/>
    </source>
</evidence>
<comment type="caution">
    <text evidence="8">The sequence shown here is derived from an EMBL/GenBank/DDBJ whole genome shotgun (WGS) entry which is preliminary data.</text>
</comment>
<dbReference type="EMBL" id="BLLK01000047">
    <property type="protein sequence ID" value="GFH54675.1"/>
    <property type="molecule type" value="Genomic_DNA"/>
</dbReference>
<dbReference type="PANTHER" id="PTHR43033:SF3">
    <property type="entry name" value="TRNA(ILE)-LYSIDINE SYNTHETASE"/>
    <property type="match status" value="1"/>
</dbReference>
<dbReference type="Pfam" id="PF01171">
    <property type="entry name" value="ATP_bind_3"/>
    <property type="match status" value="1"/>
</dbReference>
<keyword evidence="3" id="KW-0819">tRNA processing</keyword>
<feature type="domain" description="tRNA(Ile)-lysidine/2-thiocytidine synthase N-terminal" evidence="7">
    <location>
        <begin position="436"/>
        <end position="623"/>
    </location>
</feature>
<accession>A0AAD3D0Z8</accession>
<keyword evidence="2" id="KW-0436">Ligase</keyword>
<dbReference type="Pfam" id="PF06041">
    <property type="entry name" value="DUF924"/>
    <property type="match status" value="1"/>
</dbReference>
<dbReference type="InterPro" id="IPR011063">
    <property type="entry name" value="TilS/TtcA_N"/>
</dbReference>
<evidence type="ECO:0000256" key="6">
    <source>
        <dbReference type="ARBA" id="ARBA00048539"/>
    </source>
</evidence>
<dbReference type="InterPro" id="IPR011990">
    <property type="entry name" value="TPR-like_helical_dom_sf"/>
</dbReference>
<dbReference type="SUPFAM" id="SSF48452">
    <property type="entry name" value="TPR-like"/>
    <property type="match status" value="1"/>
</dbReference>
<evidence type="ECO:0000256" key="1">
    <source>
        <dbReference type="ARBA" id="ARBA00013267"/>
    </source>
</evidence>
<keyword evidence="4" id="KW-0547">Nucleotide-binding</keyword>
<dbReference type="GO" id="GO:0032267">
    <property type="term" value="F:tRNA(Ile)-lysidine synthase activity"/>
    <property type="evidence" value="ECO:0007669"/>
    <property type="project" value="UniProtKB-EC"/>
</dbReference>
<dbReference type="Gene3D" id="1.20.58.320">
    <property type="entry name" value="TPR-like"/>
    <property type="match status" value="1"/>
</dbReference>
<dbReference type="HAMAP" id="MF_01161">
    <property type="entry name" value="tRNA_Ile_lys_synt"/>
    <property type="match status" value="1"/>
</dbReference>
<protein>
    <recommendedName>
        <fullName evidence="1">tRNA(Ile)-lysidine synthetase</fullName>
        <ecNumber evidence="1">6.3.4.19</ecNumber>
    </recommendedName>
</protein>
<dbReference type="InterPro" id="IPR012094">
    <property type="entry name" value="tRNA_Ile_lys_synt"/>
</dbReference>
<dbReference type="EC" id="6.3.4.19" evidence="1"/>
<dbReference type="CDD" id="cd01992">
    <property type="entry name" value="TilS_N"/>
    <property type="match status" value="1"/>
</dbReference>
<dbReference type="Gene3D" id="3.40.50.620">
    <property type="entry name" value="HUPs"/>
    <property type="match status" value="1"/>
</dbReference>
<organism evidence="8 9">
    <name type="scientific">Chaetoceros tenuissimus</name>
    <dbReference type="NCBI Taxonomy" id="426638"/>
    <lineage>
        <taxon>Eukaryota</taxon>
        <taxon>Sar</taxon>
        <taxon>Stramenopiles</taxon>
        <taxon>Ochrophyta</taxon>
        <taxon>Bacillariophyta</taxon>
        <taxon>Coscinodiscophyceae</taxon>
        <taxon>Chaetocerotophycidae</taxon>
        <taxon>Chaetocerotales</taxon>
        <taxon>Chaetocerotaceae</taxon>
        <taxon>Chaetoceros</taxon>
    </lineage>
</organism>
<dbReference type="InterPro" id="IPR010323">
    <property type="entry name" value="DUF924"/>
</dbReference>
<keyword evidence="5" id="KW-0067">ATP-binding</keyword>
<dbReference type="NCBIfam" id="TIGR02432">
    <property type="entry name" value="lysidine_TilS_N"/>
    <property type="match status" value="1"/>
</dbReference>
<reference evidence="8 9" key="1">
    <citation type="journal article" date="2021" name="Sci. Rep.">
        <title>The genome of the diatom Chaetoceros tenuissimus carries an ancient integrated fragment of an extant virus.</title>
        <authorList>
            <person name="Hongo Y."/>
            <person name="Kimura K."/>
            <person name="Takaki Y."/>
            <person name="Yoshida Y."/>
            <person name="Baba S."/>
            <person name="Kobayashi G."/>
            <person name="Nagasaki K."/>
            <person name="Hano T."/>
            <person name="Tomaru Y."/>
        </authorList>
    </citation>
    <scope>NUCLEOTIDE SEQUENCE [LARGE SCALE GENOMIC DNA]</scope>
    <source>
        <strain evidence="8 9">NIES-3715</strain>
    </source>
</reference>
<gene>
    <name evidence="8" type="ORF">CTEN210_11151</name>
</gene>
<dbReference type="InterPro" id="IPR012795">
    <property type="entry name" value="tRNA_Ile_lys_synt_N"/>
</dbReference>
<dbReference type="PANTHER" id="PTHR43033">
    <property type="entry name" value="TRNA(ILE)-LYSIDINE SYNTHASE-RELATED"/>
    <property type="match status" value="1"/>
</dbReference>
<evidence type="ECO:0000256" key="3">
    <source>
        <dbReference type="ARBA" id="ARBA00022694"/>
    </source>
</evidence>
<name>A0AAD3D0Z8_9STRA</name>
<dbReference type="SUPFAM" id="SSF52402">
    <property type="entry name" value="Adenine nucleotide alpha hydrolases-like"/>
    <property type="match status" value="1"/>
</dbReference>
<dbReference type="GO" id="GO:0005524">
    <property type="term" value="F:ATP binding"/>
    <property type="evidence" value="ECO:0007669"/>
    <property type="project" value="UniProtKB-KW"/>
</dbReference>
<dbReference type="AlphaFoldDB" id="A0AAD3D0Z8"/>
<keyword evidence="9" id="KW-1185">Reference proteome</keyword>
<evidence type="ECO:0000313" key="9">
    <source>
        <dbReference type="Proteomes" id="UP001054902"/>
    </source>
</evidence>
<sequence>MKYTPPAASAYSPSSRALLLANSKRDQNKSTRNSLIFLYLILRFWDTPVLNKYLHSLSKKCIEFSEQSKIGKAVLFSKPGIFLMKFGKRIAVTAVKSIFTLAEVTRADKFGILPIPKEVQNWVNRNSNSNNNTMCNTDDAPINSLEPKDICQEMDKVLYYWFGQYNPEKSQKQLWMIAASSEKHRQAIDEEITEKFLQYLIDLGQNNSNPLTKWKASYGWKGYVASIIVLDQMSRHIHRHFQTVGKDCPDLKSQAELDALALDIAVEFQKRFDTDIRCGMIPIPMMIFSLMPLRHRSTLQSVGFVQTKIEEMASLYEVDFNNMIRRFRRATTRRMNLLQDEARRKGKETVYDADAGDCDTFYNSSEQNLIDEEKGEVSASEFEDNDILEFDYFQCSIDDASKAAVVKTMIQYLNDRGIFAKNTSKEKGYVPRDTPIIVSLSGGVDSMVIASVLAHLRDNCGFTRLYLAAVHIDYGNRPESSAEASYVYRYAKDILSFDTCIVRRIDEVTRGVTKRDEYEQYSRNVRYDLYRQTVKDCITVCEENNPNHKICEVGVMLGHHRGDVVENVISNSNKGCGPLDLSGMTALSKNDGVTIYRPLLPLEKVDVFAYSHKYGVPYFKDTTPFWSTRGKLRNKLIPLLEEVYGDGCLSNLAALAQESDQARELFNISALKPFMEKVEYFPMGVIINTKEFAHQGSYFWKIVLRDLLHSIGLGMFTDKSTETFLKRILPKKITSGWLQCRKDYGVYLMEDRRVMILYPDSFPWNKKDFFKSGQVIPYGEKILMGPWEIGVDITPDKKIKPVFNSWEEFMSGNIEYCINVPQEEGEDPIPLEIVENFTKPSRPQSWKKKDLKIQSNLPLVGHSSDVLAKWDENTPTVVANVSMKLTRSSYRERDR</sequence>
<evidence type="ECO:0000256" key="5">
    <source>
        <dbReference type="ARBA" id="ARBA00022840"/>
    </source>
</evidence>
<evidence type="ECO:0000256" key="4">
    <source>
        <dbReference type="ARBA" id="ARBA00022741"/>
    </source>
</evidence>
<dbReference type="InterPro" id="IPR014729">
    <property type="entry name" value="Rossmann-like_a/b/a_fold"/>
</dbReference>
<evidence type="ECO:0000256" key="2">
    <source>
        <dbReference type="ARBA" id="ARBA00022598"/>
    </source>
</evidence>
<proteinExistence type="inferred from homology"/>
<dbReference type="Proteomes" id="UP001054902">
    <property type="component" value="Unassembled WGS sequence"/>
</dbReference>
<comment type="catalytic activity">
    <reaction evidence="6">
        <text>cytidine(34) in tRNA(Ile2) + L-lysine + ATP = lysidine(34) in tRNA(Ile2) + AMP + diphosphate + H(+)</text>
        <dbReference type="Rhea" id="RHEA:43744"/>
        <dbReference type="Rhea" id="RHEA-COMP:10625"/>
        <dbReference type="Rhea" id="RHEA-COMP:10670"/>
        <dbReference type="ChEBI" id="CHEBI:15378"/>
        <dbReference type="ChEBI" id="CHEBI:30616"/>
        <dbReference type="ChEBI" id="CHEBI:32551"/>
        <dbReference type="ChEBI" id="CHEBI:33019"/>
        <dbReference type="ChEBI" id="CHEBI:82748"/>
        <dbReference type="ChEBI" id="CHEBI:83665"/>
        <dbReference type="ChEBI" id="CHEBI:456215"/>
        <dbReference type="EC" id="6.3.4.19"/>
    </reaction>
</comment>
<evidence type="ECO:0000259" key="7">
    <source>
        <dbReference type="Pfam" id="PF01171"/>
    </source>
</evidence>
<dbReference type="GO" id="GO:0008033">
    <property type="term" value="P:tRNA processing"/>
    <property type="evidence" value="ECO:0007669"/>
    <property type="project" value="UniProtKB-KW"/>
</dbReference>